<dbReference type="Proteomes" id="UP000778262">
    <property type="component" value="Unassembled WGS sequence"/>
</dbReference>
<evidence type="ECO:0000256" key="2">
    <source>
        <dbReference type="ARBA" id="ARBA00008064"/>
    </source>
</evidence>
<dbReference type="PANTHER" id="PTHR30451">
    <property type="entry name" value="OUTER MEMBRANE USHER PROTEIN"/>
    <property type="match status" value="1"/>
</dbReference>
<evidence type="ECO:0000256" key="3">
    <source>
        <dbReference type="ARBA" id="ARBA00022448"/>
    </source>
</evidence>
<keyword evidence="3" id="KW-0813">Transport</keyword>
<evidence type="ECO:0000256" key="5">
    <source>
        <dbReference type="ARBA" id="ARBA00022692"/>
    </source>
</evidence>
<gene>
    <name evidence="12" type="ORF">EHJ13_20285</name>
</gene>
<dbReference type="Gene3D" id="2.60.40.2610">
    <property type="entry name" value="Outer membrane usher protein FimD, plug domain"/>
    <property type="match status" value="1"/>
</dbReference>
<evidence type="ECO:0000313" key="12">
    <source>
        <dbReference type="EMBL" id="NCH89756.1"/>
    </source>
</evidence>
<dbReference type="GO" id="GO:0009279">
    <property type="term" value="C:cell outer membrane"/>
    <property type="evidence" value="ECO:0007669"/>
    <property type="project" value="UniProtKB-SubCell"/>
</dbReference>
<dbReference type="FunFam" id="2.60.40.3110:FF:000001">
    <property type="entry name" value="Putative fimbrial outer membrane usher"/>
    <property type="match status" value="1"/>
</dbReference>
<sequence>MKNRFRQGHAATRTRGIIAVVSCLLVAPGKAENLPGKPEDKPVDIAEHVEFDNIFLNLENKNAVDLSRFANGATALPGRYRTLIYINGQAAMTSDIEVVAQPDKTSRVCLTPELIKTIPFNYEKLPKDFLTPFQQGEHCLDLEKKIPHSEIAFDTSDQRLDISVPQIYLLRNARGSVNPELWDSGIPALMLGYNMSGYSSRANGETLNSFYSSLEGGLNVGAWYLRHNGYYSYMEEGERQYNSISTYLQRDIPAIKGRALVGETNTQGQVFDTLPFKGVQVASDERMLPESQRGYAPDIRGIARTNARVTVRQSGQTIYETTVAPGEFAINDLYPTGYGGNLDVTVYEADGSEQHFQVPYASVAQQLRPGALRYSVVAGEYHQDSLRSKPALYQATYQYGISNRLTSYGGVQVSQGYYALLFGMAFGTPLGSLALDVTQARTHLENGTYVRGQKQADSLSGQSYKLSFSKDISETRSNISLAAYRFATSQYMDFQTAMLARDAVDRGDSPDNILRMKNQYVATASQGLMDGWGQFYLSGSLQDYWNKSGTDKQFQVGYNNSYKSLTYGLTVSRTYSKENEGQTNYLLTMSFPLGGEWDQHTPHAHVDLTHDSTGHDGQQVGVSGSLGEYNQMSYSVTAMNADQGQGSSGSFNADYRSQVASVSGGYSVGEHYNSVSLGATGTILAHEGGITLTPYTSDTFALVEAKGARGAAVSSYPGVFVDGRGYAAVPYLDPYQFNDITVDPKTAPVNVELDNTSQKVAPYLGAVVKLTYKASTGTPVLIASQYQGDPVPFGAMVFDSQGNQVGSAGQGGLVYARVSDNQGQLTVKWGESVGMQCLISYLLMPQAEGQRQSIQRFDTPCLPPAGVASPSLQLSTDRRRQATLTAG</sequence>
<comment type="caution">
    <text evidence="12">The sequence shown here is derived from an EMBL/GenBank/DDBJ whole genome shotgun (WGS) entry which is preliminary data.</text>
</comment>
<reference evidence="12" key="1">
    <citation type="submission" date="2018-11" db="EMBL/GenBank/DDBJ databases">
        <title>Genomics analysis of Putative Virulence Factors on Adhesion and Cytotoxicity for Cronobacter spp.</title>
        <authorList>
            <person name="Cui J."/>
        </authorList>
    </citation>
    <scope>NUCLEOTIDE SEQUENCE</scope>
    <source>
        <strain evidence="12">SD69</strain>
    </source>
</reference>
<keyword evidence="4" id="KW-1134">Transmembrane beta strand</keyword>
<keyword evidence="7" id="KW-0472">Membrane</keyword>
<dbReference type="InterPro" id="IPR025885">
    <property type="entry name" value="PapC_N"/>
</dbReference>
<dbReference type="Gene3D" id="2.60.40.3110">
    <property type="match status" value="1"/>
</dbReference>
<proteinExistence type="inferred from homology"/>
<dbReference type="EMBL" id="RPBY01000011">
    <property type="protein sequence ID" value="NCH89756.1"/>
    <property type="molecule type" value="Genomic_DNA"/>
</dbReference>
<organism evidence="12 13">
    <name type="scientific">Cronobacter dublinensis</name>
    <dbReference type="NCBI Taxonomy" id="413497"/>
    <lineage>
        <taxon>Bacteria</taxon>
        <taxon>Pseudomonadati</taxon>
        <taxon>Pseudomonadota</taxon>
        <taxon>Gammaproteobacteria</taxon>
        <taxon>Enterobacterales</taxon>
        <taxon>Enterobacteriaceae</taxon>
        <taxon>Cronobacter</taxon>
    </lineage>
</organism>
<dbReference type="AlphaFoldDB" id="A0A9Q4XT90"/>
<comment type="subcellular location">
    <subcellularLocation>
        <location evidence="1">Cell outer membrane</location>
        <topology evidence="1">Multi-pass membrane protein</topology>
    </subcellularLocation>
</comment>
<dbReference type="Pfam" id="PF13954">
    <property type="entry name" value="PapC_N"/>
    <property type="match status" value="1"/>
</dbReference>
<evidence type="ECO:0000256" key="9">
    <source>
        <dbReference type="SAM" id="MobiDB-lite"/>
    </source>
</evidence>
<dbReference type="InterPro" id="IPR000015">
    <property type="entry name" value="Fimb_usher"/>
</dbReference>
<evidence type="ECO:0000256" key="4">
    <source>
        <dbReference type="ARBA" id="ARBA00022452"/>
    </source>
</evidence>
<dbReference type="RefSeq" id="WP_161591529.1">
    <property type="nucleotide sequence ID" value="NZ_RPBY01000011.1"/>
</dbReference>
<dbReference type="PANTHER" id="PTHR30451:SF20">
    <property type="entry name" value="FIMBRIAE USHER"/>
    <property type="match status" value="1"/>
</dbReference>
<evidence type="ECO:0000256" key="1">
    <source>
        <dbReference type="ARBA" id="ARBA00004571"/>
    </source>
</evidence>
<feature type="region of interest" description="Disordered" evidence="9">
    <location>
        <begin position="868"/>
        <end position="887"/>
    </location>
</feature>
<name>A0A9Q4XT90_9ENTR</name>
<evidence type="ECO:0000259" key="10">
    <source>
        <dbReference type="Pfam" id="PF13953"/>
    </source>
</evidence>
<evidence type="ECO:0000256" key="6">
    <source>
        <dbReference type="ARBA" id="ARBA00022729"/>
    </source>
</evidence>
<dbReference type="InterPro" id="IPR037224">
    <property type="entry name" value="PapC_N_sf"/>
</dbReference>
<evidence type="ECO:0000313" key="13">
    <source>
        <dbReference type="Proteomes" id="UP000778262"/>
    </source>
</evidence>
<evidence type="ECO:0000256" key="7">
    <source>
        <dbReference type="ARBA" id="ARBA00023136"/>
    </source>
</evidence>
<dbReference type="Pfam" id="PF13953">
    <property type="entry name" value="PapC_C"/>
    <property type="match status" value="1"/>
</dbReference>
<dbReference type="InterPro" id="IPR025949">
    <property type="entry name" value="PapC-like_C"/>
</dbReference>
<protein>
    <submittedName>
        <fullName evidence="12">Fimbrial biogenesis outer membrane usher protein</fullName>
    </submittedName>
</protein>
<evidence type="ECO:0000256" key="8">
    <source>
        <dbReference type="ARBA" id="ARBA00023237"/>
    </source>
</evidence>
<keyword evidence="5" id="KW-0812">Transmembrane</keyword>
<keyword evidence="6" id="KW-0732">Signal</keyword>
<dbReference type="Gene3D" id="2.60.40.2070">
    <property type="match status" value="1"/>
</dbReference>
<accession>A0A9Q4XT90</accession>
<dbReference type="SUPFAM" id="SSF141729">
    <property type="entry name" value="FimD N-terminal domain-like"/>
    <property type="match status" value="1"/>
</dbReference>
<feature type="domain" description="PapC-like C-terminal" evidence="10">
    <location>
        <begin position="784"/>
        <end position="843"/>
    </location>
</feature>
<dbReference type="Pfam" id="PF00577">
    <property type="entry name" value="Usher"/>
    <property type="match status" value="1"/>
</dbReference>
<dbReference type="Gene3D" id="3.10.20.410">
    <property type="match status" value="1"/>
</dbReference>
<dbReference type="GO" id="GO:0009297">
    <property type="term" value="P:pilus assembly"/>
    <property type="evidence" value="ECO:0007669"/>
    <property type="project" value="InterPro"/>
</dbReference>
<keyword evidence="8" id="KW-0998">Cell outer membrane</keyword>
<dbReference type="InterPro" id="IPR042186">
    <property type="entry name" value="FimD_plug_dom"/>
</dbReference>
<feature type="domain" description="PapC N-terminal" evidence="11">
    <location>
        <begin position="50"/>
        <end position="196"/>
    </location>
</feature>
<dbReference type="InterPro" id="IPR043142">
    <property type="entry name" value="PapC-like_C_sf"/>
</dbReference>
<dbReference type="GO" id="GO:0015473">
    <property type="term" value="F:fimbrial usher porin activity"/>
    <property type="evidence" value="ECO:0007669"/>
    <property type="project" value="InterPro"/>
</dbReference>
<evidence type="ECO:0000259" key="11">
    <source>
        <dbReference type="Pfam" id="PF13954"/>
    </source>
</evidence>
<comment type="similarity">
    <text evidence="2">Belongs to the fimbrial export usher family.</text>
</comment>